<dbReference type="Proteomes" id="UP000295238">
    <property type="component" value="Unassembled WGS sequence"/>
</dbReference>
<reference evidence="1 2" key="1">
    <citation type="submission" date="2019-03" db="EMBL/GenBank/DDBJ databases">
        <title>Rhizobium sp. nov., an bacterium isolated from biocrust in Mu Us Desert.</title>
        <authorList>
            <person name="Lixiong L."/>
        </authorList>
    </citation>
    <scope>NUCLEOTIDE SEQUENCE [LARGE SCALE GENOMIC DNA]</scope>
    <source>
        <strain evidence="1 2">SPY-1</strain>
    </source>
</reference>
<keyword evidence="2" id="KW-1185">Reference proteome</keyword>
<protein>
    <submittedName>
        <fullName evidence="1">Uncharacterized protein</fullName>
    </submittedName>
</protein>
<comment type="caution">
    <text evidence="1">The sequence shown here is derived from an EMBL/GenBank/DDBJ whole genome shotgun (WGS) entry which is preliminary data.</text>
</comment>
<dbReference type="AlphaFoldDB" id="A0A4R5UAA9"/>
<evidence type="ECO:0000313" key="1">
    <source>
        <dbReference type="EMBL" id="TDK31732.1"/>
    </source>
</evidence>
<gene>
    <name evidence="1" type="ORF">E2F50_18845</name>
</gene>
<proteinExistence type="predicted"/>
<organism evidence="1 2">
    <name type="scientific">Rhizobium deserti</name>
    <dbReference type="NCBI Taxonomy" id="2547961"/>
    <lineage>
        <taxon>Bacteria</taxon>
        <taxon>Pseudomonadati</taxon>
        <taxon>Pseudomonadota</taxon>
        <taxon>Alphaproteobacteria</taxon>
        <taxon>Hyphomicrobiales</taxon>
        <taxon>Rhizobiaceae</taxon>
        <taxon>Rhizobium/Agrobacterium group</taxon>
        <taxon>Rhizobium</taxon>
    </lineage>
</organism>
<dbReference type="OrthoDB" id="8397461at2"/>
<evidence type="ECO:0000313" key="2">
    <source>
        <dbReference type="Proteomes" id="UP000295238"/>
    </source>
</evidence>
<dbReference type="EMBL" id="SMTL01000006">
    <property type="protein sequence ID" value="TDK31732.1"/>
    <property type="molecule type" value="Genomic_DNA"/>
</dbReference>
<accession>A0A4R5UAA9</accession>
<name>A0A4R5UAA9_9HYPH</name>
<sequence>MAGMRERGLVMDGAPEVVALIADWAAGLIEMPECRERYLTIVRQREQMRRARLHPLVGETILQLDDAQAGPVHANGDSEFSIP</sequence>